<evidence type="ECO:0000313" key="1">
    <source>
        <dbReference type="EMBL" id="KAF3038296.1"/>
    </source>
</evidence>
<reference evidence="1" key="1">
    <citation type="submission" date="2019-04" db="EMBL/GenBank/DDBJ databases">
        <title>Sequencing of skin fungus with MAO and IRED activity.</title>
        <authorList>
            <person name="Marsaioli A.J."/>
            <person name="Bonatto J.M.C."/>
            <person name="Reis Junior O."/>
        </authorList>
    </citation>
    <scope>NUCLEOTIDE SEQUENCE</scope>
    <source>
        <strain evidence="1">28M1</strain>
    </source>
</reference>
<dbReference type="Proteomes" id="UP000758155">
    <property type="component" value="Unassembled WGS sequence"/>
</dbReference>
<proteinExistence type="predicted"/>
<dbReference type="AlphaFoldDB" id="A0A9P5C0B1"/>
<sequence>MLFVKTALLGNYTTSTIGIAVNGIMWPGQWKGEAIDIMPWFNGALSSSNPCLDDCGQGVSVNWLDSGGPTALRENRTSDEVGTIQFYFVTHLTQYFRYLLGCSEFGTSYQRYNGSRNMSYNNAQEQYTNQQFFLSALSLGFSQRHAHQIWGMLFGLFSQRCEAPRPIPHWARPAPLSICIDYDCPLAKDAACELYDMSVEPVLVNGTVGDGNDLGS</sequence>
<dbReference type="EMBL" id="SWKV01000037">
    <property type="protein sequence ID" value="KAF3038296.1"/>
    <property type="molecule type" value="Genomic_DNA"/>
</dbReference>
<accession>A0A9P5C0B1</accession>
<dbReference type="OrthoDB" id="2110578at2759"/>
<protein>
    <submittedName>
        <fullName evidence="1">Uncharacterized protein</fullName>
    </submittedName>
</protein>
<comment type="caution">
    <text evidence="1">The sequence shown here is derived from an EMBL/GenBank/DDBJ whole genome shotgun (WGS) entry which is preliminary data.</text>
</comment>
<evidence type="ECO:0000313" key="2">
    <source>
        <dbReference type="Proteomes" id="UP000758155"/>
    </source>
</evidence>
<keyword evidence="2" id="KW-1185">Reference proteome</keyword>
<gene>
    <name evidence="1" type="ORF">E8E12_004476</name>
</gene>
<organism evidence="1 2">
    <name type="scientific">Didymella heteroderae</name>
    <dbReference type="NCBI Taxonomy" id="1769908"/>
    <lineage>
        <taxon>Eukaryota</taxon>
        <taxon>Fungi</taxon>
        <taxon>Dikarya</taxon>
        <taxon>Ascomycota</taxon>
        <taxon>Pezizomycotina</taxon>
        <taxon>Dothideomycetes</taxon>
        <taxon>Pleosporomycetidae</taxon>
        <taxon>Pleosporales</taxon>
        <taxon>Pleosporineae</taxon>
        <taxon>Didymellaceae</taxon>
        <taxon>Didymella</taxon>
    </lineage>
</organism>
<name>A0A9P5C0B1_9PLEO</name>